<evidence type="ECO:0000313" key="2">
    <source>
        <dbReference type="Proteomes" id="UP000225553"/>
    </source>
</evidence>
<protein>
    <submittedName>
        <fullName evidence="1">Uncharacterized protein</fullName>
    </submittedName>
</protein>
<accession>A0A223LI06</accession>
<evidence type="ECO:0000313" key="1">
    <source>
        <dbReference type="EMBL" id="ASU03605.1"/>
    </source>
</evidence>
<dbReference type="OrthoDB" id="15740at10239"/>
<gene>
    <name evidence="1" type="ORF">RISINGSUN_65</name>
</gene>
<proteinExistence type="predicted"/>
<name>A0A223LI06_9CAUD</name>
<sequence length="173" mass="19619">MANFRQVKNGFVNYDVGDGDLMTIMRNLKQFIWSGYSDYNIRLNPLIITDILKQTRLLVGQDFRAFLMANYNRGIGSQAGLVREVVNYLSGQVGYRSVNTAIVIEENKIKSYDKFENWGAKTISANHMDTVGLSQLDKVNDYDFYRLCAGLSPELLARMFLVIGGENIDVGRK</sequence>
<keyword evidence="2" id="KW-1185">Reference proteome</keyword>
<reference evidence="2" key="1">
    <citation type="submission" date="2017-07" db="EMBL/GenBank/DDBJ databases">
        <authorList>
            <person name="Putnam M.J."/>
            <person name="Sharma R."/>
            <person name="Kruger J.L."/>
            <person name="Berg J.A."/>
            <person name="Payne A.M."/>
            <person name="Fajardo C.P."/>
            <person name="Breakwell D.P."/>
            <person name="Hope S."/>
            <person name="Grose J.H."/>
        </authorList>
    </citation>
    <scope>NUCLEOTIDE SEQUENCE [LARGE SCALE GENOMIC DNA]</scope>
</reference>
<dbReference type="Proteomes" id="UP000225553">
    <property type="component" value="Segment"/>
</dbReference>
<organism evidence="1 2">
    <name type="scientific">Erwinia phage vB_EamM_RisingSun</name>
    <dbReference type="NCBI Taxonomy" id="2026080"/>
    <lineage>
        <taxon>Viruses</taxon>
        <taxon>Duplodnaviria</taxon>
        <taxon>Heunggongvirae</taxon>
        <taxon>Uroviricota</taxon>
        <taxon>Caudoviricetes</taxon>
        <taxon>Chimalliviridae</taxon>
        <taxon>Risingsunvirus</taxon>
        <taxon>Risingsunvirus risingsun</taxon>
    </lineage>
</organism>
<dbReference type="EMBL" id="MF459646">
    <property type="protein sequence ID" value="ASU03605.1"/>
    <property type="molecule type" value="Genomic_DNA"/>
</dbReference>